<dbReference type="PROSITE" id="PS00893">
    <property type="entry name" value="NUDIX_BOX"/>
    <property type="match status" value="1"/>
</dbReference>
<reference evidence="8" key="1">
    <citation type="submission" date="2021-04" db="EMBL/GenBank/DDBJ databases">
        <title>Proteiniclasticum sedimins sp. nov., an obligate anaerobic bacterium isolated from anaerobic sludge.</title>
        <authorList>
            <person name="Liu J."/>
        </authorList>
    </citation>
    <scope>NUCLEOTIDE SEQUENCE</scope>
    <source>
        <strain evidence="8">BAD-10</strain>
    </source>
</reference>
<dbReference type="RefSeq" id="WP_211801631.1">
    <property type="nucleotide sequence ID" value="NZ_JAGSCS010000012.1"/>
</dbReference>
<dbReference type="AlphaFoldDB" id="A0A941CR30"/>
<sequence length="149" mass="17638">MSERKHHPRHKGAREKSYGAVIINENRDFLLIRHRYGDHWDFPKGHKENGENDREAALREVYEETGLEVRLIEGFREKSRYSPQPGVEKTVTYYLGFSTGEVRIQPEEILEYAYLPYERALERITFSESREILKEAQGFIETYLQANDD</sequence>
<evidence type="ECO:0000313" key="9">
    <source>
        <dbReference type="Proteomes" id="UP000675379"/>
    </source>
</evidence>
<dbReference type="PANTHER" id="PTHR21340:SF0">
    <property type="entry name" value="BIS(5'-NUCLEOSYL)-TETRAPHOSPHATASE [ASYMMETRICAL]"/>
    <property type="match status" value="1"/>
</dbReference>
<gene>
    <name evidence="8" type="ORF">KCG48_09445</name>
</gene>
<dbReference type="InterPro" id="IPR051325">
    <property type="entry name" value="Nudix_hydrolase_domain"/>
</dbReference>
<evidence type="ECO:0000256" key="4">
    <source>
        <dbReference type="ARBA" id="ARBA00022801"/>
    </source>
</evidence>
<dbReference type="InterPro" id="IPR020476">
    <property type="entry name" value="Nudix_hydrolase"/>
</dbReference>
<dbReference type="EMBL" id="JAGSCS010000012">
    <property type="protein sequence ID" value="MBR0576564.1"/>
    <property type="molecule type" value="Genomic_DNA"/>
</dbReference>
<name>A0A941CR30_9CLOT</name>
<dbReference type="PANTHER" id="PTHR21340">
    <property type="entry name" value="DIADENOSINE 5,5-P1,P4-TETRAPHOSPHATE PYROPHOSPHOHYDROLASE MUTT"/>
    <property type="match status" value="1"/>
</dbReference>
<proteinExistence type="inferred from homology"/>
<dbReference type="Pfam" id="PF00293">
    <property type="entry name" value="NUDIX"/>
    <property type="match status" value="1"/>
</dbReference>
<dbReference type="SUPFAM" id="SSF55811">
    <property type="entry name" value="Nudix"/>
    <property type="match status" value="1"/>
</dbReference>
<dbReference type="GO" id="GO:0000166">
    <property type="term" value="F:nucleotide binding"/>
    <property type="evidence" value="ECO:0007669"/>
    <property type="project" value="UniProtKB-KW"/>
</dbReference>
<dbReference type="PRINTS" id="PR00502">
    <property type="entry name" value="NUDIXFAMILY"/>
</dbReference>
<evidence type="ECO:0000259" key="7">
    <source>
        <dbReference type="PROSITE" id="PS51462"/>
    </source>
</evidence>
<evidence type="ECO:0000256" key="6">
    <source>
        <dbReference type="RuleBase" id="RU003476"/>
    </source>
</evidence>
<accession>A0A941CR30</accession>
<keyword evidence="3" id="KW-0547">Nucleotide-binding</keyword>
<dbReference type="CDD" id="cd03428">
    <property type="entry name" value="NUDIX_Ap4A_Nudt2"/>
    <property type="match status" value="1"/>
</dbReference>
<dbReference type="GO" id="GO:0006754">
    <property type="term" value="P:ATP biosynthetic process"/>
    <property type="evidence" value="ECO:0007669"/>
    <property type="project" value="TreeGrafter"/>
</dbReference>
<evidence type="ECO:0000256" key="2">
    <source>
        <dbReference type="ARBA" id="ARBA00018911"/>
    </source>
</evidence>
<keyword evidence="9" id="KW-1185">Reference proteome</keyword>
<organism evidence="8 9">
    <name type="scientific">Proteiniclasticum sediminis</name>
    <dbReference type="NCBI Taxonomy" id="2804028"/>
    <lineage>
        <taxon>Bacteria</taxon>
        <taxon>Bacillati</taxon>
        <taxon>Bacillota</taxon>
        <taxon>Clostridia</taxon>
        <taxon>Eubacteriales</taxon>
        <taxon>Clostridiaceae</taxon>
        <taxon>Proteiniclasticum</taxon>
    </lineage>
</organism>
<dbReference type="InterPro" id="IPR000086">
    <property type="entry name" value="NUDIX_hydrolase_dom"/>
</dbReference>
<evidence type="ECO:0000256" key="3">
    <source>
        <dbReference type="ARBA" id="ARBA00022741"/>
    </source>
</evidence>
<dbReference type="Proteomes" id="UP000675379">
    <property type="component" value="Unassembled WGS sequence"/>
</dbReference>
<evidence type="ECO:0000313" key="8">
    <source>
        <dbReference type="EMBL" id="MBR0576564.1"/>
    </source>
</evidence>
<dbReference type="GO" id="GO:0004081">
    <property type="term" value="F:bis(5'-nucleosyl)-tetraphosphatase (asymmetrical) activity"/>
    <property type="evidence" value="ECO:0007669"/>
    <property type="project" value="TreeGrafter"/>
</dbReference>
<dbReference type="PROSITE" id="PS51462">
    <property type="entry name" value="NUDIX"/>
    <property type="match status" value="1"/>
</dbReference>
<dbReference type="Gene3D" id="3.90.79.10">
    <property type="entry name" value="Nucleoside Triphosphate Pyrophosphohydrolase"/>
    <property type="match status" value="1"/>
</dbReference>
<dbReference type="InterPro" id="IPR020084">
    <property type="entry name" value="NUDIX_hydrolase_CS"/>
</dbReference>
<dbReference type="InterPro" id="IPR015797">
    <property type="entry name" value="NUDIX_hydrolase-like_dom_sf"/>
</dbReference>
<protein>
    <recommendedName>
        <fullName evidence="2">Bis(5'-nucleosyl)-tetraphosphatase [asymmetrical]</fullName>
    </recommendedName>
    <alternativeName>
        <fullName evidence="5">Diadenosine 5',5'''-P1,P4-tetraphosphate asymmetrical hydrolase</fullName>
    </alternativeName>
</protein>
<keyword evidence="4 6" id="KW-0378">Hydrolase</keyword>
<comment type="caution">
    <text evidence="8">The sequence shown here is derived from an EMBL/GenBank/DDBJ whole genome shotgun (WGS) entry which is preliminary data.</text>
</comment>
<comment type="similarity">
    <text evidence="1 6">Belongs to the Nudix hydrolase family.</text>
</comment>
<evidence type="ECO:0000256" key="5">
    <source>
        <dbReference type="ARBA" id="ARBA00032644"/>
    </source>
</evidence>
<dbReference type="GO" id="GO:0006167">
    <property type="term" value="P:AMP biosynthetic process"/>
    <property type="evidence" value="ECO:0007669"/>
    <property type="project" value="TreeGrafter"/>
</dbReference>
<feature type="domain" description="Nudix hydrolase" evidence="7">
    <location>
        <begin position="13"/>
        <end position="137"/>
    </location>
</feature>
<evidence type="ECO:0000256" key="1">
    <source>
        <dbReference type="ARBA" id="ARBA00005582"/>
    </source>
</evidence>
<dbReference type="InterPro" id="IPR003565">
    <property type="entry name" value="Tetra_PHTase"/>
</dbReference>